<gene>
    <name evidence="2" type="ORF">SAMN05216498_2073</name>
</gene>
<keyword evidence="3" id="KW-1185">Reference proteome</keyword>
<accession>A0A1H0AU49</accession>
<reference evidence="2 3" key="1">
    <citation type="submission" date="2016-10" db="EMBL/GenBank/DDBJ databases">
        <authorList>
            <person name="de Groot N.N."/>
        </authorList>
    </citation>
    <scope>NUCLEOTIDE SEQUENCE [LARGE SCALE GENOMIC DNA]</scope>
    <source>
        <strain evidence="2 3">CGMCC 1.3442</strain>
    </source>
</reference>
<protein>
    <submittedName>
        <fullName evidence="2">Uncharacterized protein</fullName>
    </submittedName>
</protein>
<feature type="region of interest" description="Disordered" evidence="1">
    <location>
        <begin position="13"/>
        <end position="82"/>
    </location>
</feature>
<dbReference type="Proteomes" id="UP000199334">
    <property type="component" value="Unassembled WGS sequence"/>
</dbReference>
<sequence>MLLLLSMALIVGCQEEKPDEPDELTNTEDEQVEEPEEEPTNEQDTENESNGSEKEENLDDVSEDETNPEPEEDSEEELALTVDEARVIVEENLARSIDIMQQLQQEQDWVGIVEDTVEYHEAVEVTKTYLEETISSHAIDEWAGYYFEEFFIYNHFFAVLQPSSLNTRFDLKEASPNRFTFSFIQLGDEAFNETIQYEVYYLKENNQWKFSGYDVVDFQEPLNLTFEDLKHAYMNGETLERFEGELVEELEHNGEPYIVIDYKHAKKAINVNTGYDESYILNQ</sequence>
<dbReference type="OrthoDB" id="2969416at2"/>
<dbReference type="RefSeq" id="WP_147034611.1">
    <property type="nucleotide sequence ID" value="NZ_FNIG01000004.1"/>
</dbReference>
<dbReference type="EMBL" id="FNIG01000004">
    <property type="protein sequence ID" value="SDN36865.1"/>
    <property type="molecule type" value="Genomic_DNA"/>
</dbReference>
<dbReference type="AlphaFoldDB" id="A0A1H0AU49"/>
<organism evidence="2 3">
    <name type="scientific">Tenuibacillus multivorans</name>
    <dbReference type="NCBI Taxonomy" id="237069"/>
    <lineage>
        <taxon>Bacteria</taxon>
        <taxon>Bacillati</taxon>
        <taxon>Bacillota</taxon>
        <taxon>Bacilli</taxon>
        <taxon>Bacillales</taxon>
        <taxon>Bacillaceae</taxon>
        <taxon>Tenuibacillus</taxon>
    </lineage>
</organism>
<evidence type="ECO:0000313" key="2">
    <source>
        <dbReference type="EMBL" id="SDN36865.1"/>
    </source>
</evidence>
<feature type="compositionally biased region" description="Acidic residues" evidence="1">
    <location>
        <begin position="56"/>
        <end position="78"/>
    </location>
</feature>
<name>A0A1H0AU49_9BACI</name>
<feature type="compositionally biased region" description="Acidic residues" evidence="1">
    <location>
        <begin position="17"/>
        <end position="47"/>
    </location>
</feature>
<proteinExistence type="predicted"/>
<evidence type="ECO:0000313" key="3">
    <source>
        <dbReference type="Proteomes" id="UP000199334"/>
    </source>
</evidence>
<evidence type="ECO:0000256" key="1">
    <source>
        <dbReference type="SAM" id="MobiDB-lite"/>
    </source>
</evidence>